<evidence type="ECO:0000313" key="2">
    <source>
        <dbReference type="Proteomes" id="UP000799438"/>
    </source>
</evidence>
<dbReference type="Proteomes" id="UP000799438">
    <property type="component" value="Unassembled WGS sequence"/>
</dbReference>
<reference evidence="1" key="1">
    <citation type="journal article" date="2020" name="Stud. Mycol.">
        <title>101 Dothideomycetes genomes: a test case for predicting lifestyles and emergence of pathogens.</title>
        <authorList>
            <person name="Haridas S."/>
            <person name="Albert R."/>
            <person name="Binder M."/>
            <person name="Bloem J."/>
            <person name="Labutti K."/>
            <person name="Salamov A."/>
            <person name="Andreopoulos B."/>
            <person name="Baker S."/>
            <person name="Barry K."/>
            <person name="Bills G."/>
            <person name="Bluhm B."/>
            <person name="Cannon C."/>
            <person name="Castanera R."/>
            <person name="Culley D."/>
            <person name="Daum C."/>
            <person name="Ezra D."/>
            <person name="Gonzalez J."/>
            <person name="Henrissat B."/>
            <person name="Kuo A."/>
            <person name="Liang C."/>
            <person name="Lipzen A."/>
            <person name="Lutzoni F."/>
            <person name="Magnuson J."/>
            <person name="Mondo S."/>
            <person name="Nolan M."/>
            <person name="Ohm R."/>
            <person name="Pangilinan J."/>
            <person name="Park H.-J."/>
            <person name="Ramirez L."/>
            <person name="Alfaro M."/>
            <person name="Sun H."/>
            <person name="Tritt A."/>
            <person name="Yoshinaga Y."/>
            <person name="Zwiers L.-H."/>
            <person name="Turgeon B."/>
            <person name="Goodwin S."/>
            <person name="Spatafora J."/>
            <person name="Crous P."/>
            <person name="Grigoriev I."/>
        </authorList>
    </citation>
    <scope>NUCLEOTIDE SEQUENCE</scope>
    <source>
        <strain evidence="1">CBS 121167</strain>
    </source>
</reference>
<dbReference type="GeneID" id="54297437"/>
<evidence type="ECO:0000313" key="1">
    <source>
        <dbReference type="EMBL" id="KAF2145053.1"/>
    </source>
</evidence>
<protein>
    <submittedName>
        <fullName evidence="1">Uncharacterized protein</fullName>
    </submittedName>
</protein>
<dbReference type="EMBL" id="ML995478">
    <property type="protein sequence ID" value="KAF2145053.1"/>
    <property type="molecule type" value="Genomic_DNA"/>
</dbReference>
<dbReference type="RefSeq" id="XP_033400765.1">
    <property type="nucleotide sequence ID" value="XM_033539941.1"/>
</dbReference>
<gene>
    <name evidence="1" type="ORF">K452DRAFT_284442</name>
</gene>
<accession>A0A6A6BNP7</accession>
<keyword evidence="2" id="KW-1185">Reference proteome</keyword>
<name>A0A6A6BNP7_9PEZI</name>
<organism evidence="1 2">
    <name type="scientific">Aplosporella prunicola CBS 121167</name>
    <dbReference type="NCBI Taxonomy" id="1176127"/>
    <lineage>
        <taxon>Eukaryota</taxon>
        <taxon>Fungi</taxon>
        <taxon>Dikarya</taxon>
        <taxon>Ascomycota</taxon>
        <taxon>Pezizomycotina</taxon>
        <taxon>Dothideomycetes</taxon>
        <taxon>Dothideomycetes incertae sedis</taxon>
        <taxon>Botryosphaeriales</taxon>
        <taxon>Aplosporellaceae</taxon>
        <taxon>Aplosporella</taxon>
    </lineage>
</organism>
<dbReference type="AlphaFoldDB" id="A0A6A6BNP7"/>
<sequence length="176" mass="19557">MCFVLVGLCPHCGHMAALRTRYCDAVARQAWEPPNPCAAGVNEYEYVPGRACGRGCGGGRQEDKRVRRCGRWGRSDVVGVERKVEERMVAGVETEVGEVVEVEKDAEAEAEVIDEGDEVCASGMLLEKQWDGLDTGLAMVQDRGEAELKNEFAALMDWYRGEFAEQYVFEWELGEA</sequence>
<proteinExistence type="predicted"/>